<organism evidence="10 12">
    <name type="scientific">Lactobacillus helveticus</name>
    <name type="common">Lactobacillus suntoryeus</name>
    <dbReference type="NCBI Taxonomy" id="1587"/>
    <lineage>
        <taxon>Bacteria</taxon>
        <taxon>Bacillati</taxon>
        <taxon>Bacillota</taxon>
        <taxon>Bacilli</taxon>
        <taxon>Lactobacillales</taxon>
        <taxon>Lactobacillaceae</taxon>
        <taxon>Lactobacillus</taxon>
    </lineage>
</organism>
<evidence type="ECO:0000313" key="11">
    <source>
        <dbReference type="Proteomes" id="UP000063930"/>
    </source>
</evidence>
<keyword evidence="5 6" id="KW-0717">Septation</keyword>
<sequence length="569" mass="65699">MSSIQTIIIVAVVILIIVVVASMLLINRKQLREVEVIDAALNEIEEMHLEEDIKRLNKMDLAGESLTTLNTWRKSYKEASTKKLPRVQKLVEEAANENATYKLFKARKKIKEAQQIIKPALEDARNTKAVFTELLESNKENQIQYDALIKVYRELRKDVLANSFEYGAAIDQIEDQLASMESDFEEAKNLSSQGDHVEAKRVLSKIRMSLAALQKQLPKIKEGYHQLEVVFQDQLKELSNVYKKMISEKYYITKVDVLSRIKDIHDQIDSARKLLSELKVDELANENKKISSEIDGLYDVLAKEYKARPFVEKNQSKMLALISHQQTASKKLVEKLQHIDESYELTHGELEKSKELEKEVNNMNRQYTVDTQNIADGKGVYSAIQDSWLEMLDRLREIDAEQVKMSTDVDGLYDSENVANDSIKHFRQEVSLVYRRLERRSLPGNPDSFIQMYTLVVNEIGHVSDELSQVRINMEKISNELIQISDDVERLKREADDIINSANLVELTMQYSNKYADKDSIKQAQKKAMQLYDEYNYKEALDTIATAIEKAEPGSYQRLENTYYSEQKE</sequence>
<keyword evidence="6" id="KW-0131">Cell cycle</keyword>
<gene>
    <name evidence="6 9" type="primary">ezrA</name>
    <name evidence="8" type="ORF">ALV80_07180</name>
    <name evidence="10" type="ORF">IMAU50013_00889</name>
    <name evidence="9" type="ORF">LHEJCM1062_03400</name>
</gene>
<accession>A0A1B2INV8</accession>
<evidence type="ECO:0000256" key="3">
    <source>
        <dbReference type="ARBA" id="ARBA00023054"/>
    </source>
</evidence>
<dbReference type="GO" id="GO:0000921">
    <property type="term" value="P:septin ring assembly"/>
    <property type="evidence" value="ECO:0007669"/>
    <property type="project" value="InterPro"/>
</dbReference>
<proteinExistence type="inferred from homology"/>
<dbReference type="EMBL" id="BLYV01000075">
    <property type="protein sequence ID" value="GFP12468.1"/>
    <property type="molecule type" value="Genomic_DNA"/>
</dbReference>
<reference evidence="9" key="3">
    <citation type="submission" date="2020-07" db="EMBL/GenBank/DDBJ databases">
        <title>Draft genome sequence of Lactobacillus helveticus strain JCM 1062.</title>
        <authorList>
            <person name="Endo A."/>
            <person name="Maeno S."/>
            <person name="Kido Y."/>
        </authorList>
    </citation>
    <scope>NUCLEOTIDE SEQUENCE</scope>
    <source>
        <strain evidence="9">JCM 1062</strain>
    </source>
</reference>
<evidence type="ECO:0000256" key="5">
    <source>
        <dbReference type="ARBA" id="ARBA00023210"/>
    </source>
</evidence>
<dbReference type="AlphaFoldDB" id="A0A1B2INV8"/>
<dbReference type="EMBL" id="CP012381">
    <property type="protein sequence ID" value="ALI52850.1"/>
    <property type="molecule type" value="Genomic_DNA"/>
</dbReference>
<dbReference type="RefSeq" id="WP_014563861.1">
    <property type="nucleotide sequence ID" value="NZ_AP023028.1"/>
</dbReference>
<evidence type="ECO:0000256" key="7">
    <source>
        <dbReference type="SAM" id="Phobius"/>
    </source>
</evidence>
<keyword evidence="4 6" id="KW-0472">Membrane</keyword>
<reference evidence="8 11" key="1">
    <citation type="submission" date="2015-08" db="EMBL/GenBank/DDBJ databases">
        <title>Complete genome sequence of Lactobacillus helveticus CAUH18, a probiotic strain originated from koumiss.</title>
        <authorList>
            <person name="Yang Y."/>
            <person name="Hao Y."/>
        </authorList>
    </citation>
    <scope>NUCLEOTIDE SEQUENCE [LARGE SCALE GENOMIC DNA]</scope>
    <source>
        <strain evidence="8 11">CAUH18</strain>
    </source>
</reference>
<evidence type="ECO:0000256" key="6">
    <source>
        <dbReference type="HAMAP-Rule" id="MF_00728"/>
    </source>
</evidence>
<feature type="coiled-coil region" evidence="6">
    <location>
        <begin position="474"/>
        <end position="501"/>
    </location>
</feature>
<keyword evidence="6" id="KW-1003">Cell membrane</keyword>
<dbReference type="GO" id="GO:0005940">
    <property type="term" value="C:septin ring"/>
    <property type="evidence" value="ECO:0007669"/>
    <property type="project" value="InterPro"/>
</dbReference>
<feature type="topological domain" description="Extracellular" evidence="6">
    <location>
        <begin position="1"/>
        <end position="7"/>
    </location>
</feature>
<reference evidence="10" key="2">
    <citation type="submission" date="2019-09" db="EMBL/GenBank/DDBJ databases">
        <title>Comparative genomic analysis of Lactobacillus helveticus.</title>
        <authorList>
            <person name="Zhang H."/>
            <person name="Chen Y."/>
            <person name="Zhong Z."/>
        </authorList>
    </citation>
    <scope>NUCLEOTIDE SEQUENCE</scope>
    <source>
        <strain evidence="10">IMAU50013</strain>
    </source>
</reference>
<evidence type="ECO:0000256" key="2">
    <source>
        <dbReference type="ARBA" id="ARBA00022989"/>
    </source>
</evidence>
<dbReference type="NCBIfam" id="NF003409">
    <property type="entry name" value="PRK04778.1-3"/>
    <property type="match status" value="1"/>
</dbReference>
<evidence type="ECO:0000313" key="8">
    <source>
        <dbReference type="EMBL" id="ALI52850.1"/>
    </source>
</evidence>
<dbReference type="GO" id="GO:0005886">
    <property type="term" value="C:plasma membrane"/>
    <property type="evidence" value="ECO:0007669"/>
    <property type="project" value="UniProtKB-SubCell"/>
</dbReference>
<dbReference type="Pfam" id="PF06160">
    <property type="entry name" value="EzrA"/>
    <property type="match status" value="1"/>
</dbReference>
<dbReference type="Proteomes" id="UP000630086">
    <property type="component" value="Unassembled WGS sequence"/>
</dbReference>
<feature type="topological domain" description="Cytoplasmic" evidence="6">
    <location>
        <begin position="27"/>
        <end position="569"/>
    </location>
</feature>
<dbReference type="Proteomes" id="UP000601587">
    <property type="component" value="Unassembled WGS sequence"/>
</dbReference>
<keyword evidence="2 6" id="KW-1133">Transmembrane helix</keyword>
<comment type="function">
    <text evidence="6">Negative regulator of FtsZ ring formation; modulates the frequency and position of FtsZ ring formation. Inhibits FtsZ ring formation at polar sites. Interacts either with FtsZ or with one of its binding partners to promote depolymerization.</text>
</comment>
<comment type="subcellular location">
    <subcellularLocation>
        <location evidence="6">Cell membrane</location>
        <topology evidence="6">Single-pass membrane protein</topology>
    </subcellularLocation>
    <text evidence="6">Colocalized with FtsZ to the nascent septal site.</text>
</comment>
<evidence type="ECO:0000256" key="1">
    <source>
        <dbReference type="ARBA" id="ARBA00022692"/>
    </source>
</evidence>
<feature type="transmembrane region" description="Helical" evidence="7">
    <location>
        <begin position="6"/>
        <end position="26"/>
    </location>
</feature>
<dbReference type="EMBL" id="WCGB01000013">
    <property type="protein sequence ID" value="NRN91356.1"/>
    <property type="molecule type" value="Genomic_DNA"/>
</dbReference>
<name>A0A1B2INV8_LACHE</name>
<evidence type="ECO:0000313" key="9">
    <source>
        <dbReference type="EMBL" id="GFP12468.1"/>
    </source>
</evidence>
<keyword evidence="1 6" id="KW-0812">Transmembrane</keyword>
<keyword evidence="6" id="KW-0132">Cell division</keyword>
<keyword evidence="3 6" id="KW-0175">Coiled coil</keyword>
<evidence type="ECO:0000313" key="12">
    <source>
        <dbReference type="Proteomes" id="UP000601587"/>
    </source>
</evidence>
<dbReference type="GO" id="GO:0000917">
    <property type="term" value="P:division septum assembly"/>
    <property type="evidence" value="ECO:0007669"/>
    <property type="project" value="UniProtKB-KW"/>
</dbReference>
<protein>
    <recommendedName>
        <fullName evidence="6">Septation ring formation regulator EzrA</fullName>
    </recommendedName>
</protein>
<comment type="similarity">
    <text evidence="6">Belongs to the EzrA family.</text>
</comment>
<evidence type="ECO:0000256" key="4">
    <source>
        <dbReference type="ARBA" id="ARBA00023136"/>
    </source>
</evidence>
<dbReference type="OrthoDB" id="1654473at2"/>
<evidence type="ECO:0000313" key="10">
    <source>
        <dbReference type="EMBL" id="NRN91356.1"/>
    </source>
</evidence>
<dbReference type="InterPro" id="IPR010379">
    <property type="entry name" value="EzrA"/>
</dbReference>
<dbReference type="Proteomes" id="UP000063930">
    <property type="component" value="Chromosome"/>
</dbReference>
<dbReference type="HAMAP" id="MF_00728">
    <property type="entry name" value="EzrA"/>
    <property type="match status" value="1"/>
</dbReference>